<dbReference type="GO" id="GO:0000155">
    <property type="term" value="F:phosphorelay sensor kinase activity"/>
    <property type="evidence" value="ECO:0007669"/>
    <property type="project" value="InterPro"/>
</dbReference>
<reference evidence="3 4" key="1">
    <citation type="submission" date="2020-08" db="EMBL/GenBank/DDBJ databases">
        <title>Cohnella phylogeny.</title>
        <authorList>
            <person name="Dunlap C."/>
        </authorList>
    </citation>
    <scope>NUCLEOTIDE SEQUENCE [LARGE SCALE GENOMIC DNA]</scope>
    <source>
        <strain evidence="3 4">CBP 2801</strain>
    </source>
</reference>
<proteinExistence type="predicted"/>
<dbReference type="PANTHER" id="PTHR34220">
    <property type="entry name" value="SENSOR HISTIDINE KINASE YPDA"/>
    <property type="match status" value="1"/>
</dbReference>
<dbReference type="InterPro" id="IPR036890">
    <property type="entry name" value="HATPase_C_sf"/>
</dbReference>
<dbReference type="InterPro" id="IPR010559">
    <property type="entry name" value="Sig_transdc_His_kin_internal"/>
</dbReference>
<keyword evidence="1" id="KW-0472">Membrane</keyword>
<comment type="caution">
    <text evidence="3">The sequence shown here is derived from an EMBL/GenBank/DDBJ whole genome shotgun (WGS) entry which is preliminary data.</text>
</comment>
<dbReference type="EMBL" id="JACJVO010000036">
    <property type="protein sequence ID" value="MBB6734707.1"/>
    <property type="molecule type" value="Genomic_DNA"/>
</dbReference>
<keyword evidence="1" id="KW-0812">Transmembrane</keyword>
<keyword evidence="1" id="KW-1133">Transmembrane helix</keyword>
<protein>
    <submittedName>
        <fullName evidence="3">Histidine kinase</fullName>
    </submittedName>
</protein>
<keyword evidence="3" id="KW-0808">Transferase</keyword>
<name>A0A7X0VYP6_9BACL</name>
<dbReference type="Pfam" id="PF06580">
    <property type="entry name" value="His_kinase"/>
    <property type="match status" value="1"/>
</dbReference>
<feature type="domain" description="Histidine kinase/HSP90-like ATPase" evidence="2">
    <location>
        <begin position="473"/>
        <end position="582"/>
    </location>
</feature>
<sequence>MLFIMPFLIVLLLFVTISIIAIQKFVVADINKNNMNLLQQVQQNVELSMHDMAQQSIFFDNNNKAILTIKSLLGENSMNLDKLNAYELITGFISAPANSKPYIDSVYIYIDNPNGQFFSSNVGLVSFDSVVDKSWFGSYKSKDKSVRSWTELRNVKKSSFDKTGTKILSIYQKLDNANGVIVLNILADYFNNTLVSLSSLSKQGIFIVNEQGDIIFSNKSDSNLFTDNQSQINTHASPIFTIDTKSGKYIGCQLISDEYKWKYISLIPQSTLYAMPSKLTKFALTAMIISFIFGFILIYYLTRRNYTQVANIISILSSAEKGLSLPLPPDKIKDEYGYIIHNILKTFIEQSYLKIQLSERKYKLEAMELLALQSQINPHFLFNTLETVSWECMKLMKRPFPEEIWPAKILEVHHTIENLSDILKYSLSNPNENVTLETEINNTKSYVEIQKYRYEDKFDVIWDCDLAAMNCTVMKLFLQPLIENSIYHGIKEKGEAGIIKIKIKRSNQNLKITIIDNGVGIRRRNLMDIRENMKAENEPHQHIGLYNTNKRIKLKYGENYQIKINSKYNFGSAVYIRIPIHLLNG</sequence>
<dbReference type="InterPro" id="IPR050640">
    <property type="entry name" value="Bact_2-comp_sensor_kinase"/>
</dbReference>
<evidence type="ECO:0000313" key="3">
    <source>
        <dbReference type="EMBL" id="MBB6734707.1"/>
    </source>
</evidence>
<dbReference type="RefSeq" id="WP_185132367.1">
    <property type="nucleotide sequence ID" value="NZ_JACJVO010000036.1"/>
</dbReference>
<dbReference type="Gene3D" id="3.30.565.10">
    <property type="entry name" value="Histidine kinase-like ATPase, C-terminal domain"/>
    <property type="match status" value="1"/>
</dbReference>
<accession>A0A7X0VYP6</accession>
<dbReference type="Pfam" id="PF02518">
    <property type="entry name" value="HATPase_c"/>
    <property type="match status" value="1"/>
</dbReference>
<evidence type="ECO:0000313" key="4">
    <source>
        <dbReference type="Proteomes" id="UP000564644"/>
    </source>
</evidence>
<evidence type="ECO:0000256" key="1">
    <source>
        <dbReference type="SAM" id="Phobius"/>
    </source>
</evidence>
<keyword evidence="4" id="KW-1185">Reference proteome</keyword>
<dbReference type="PANTHER" id="PTHR34220:SF7">
    <property type="entry name" value="SENSOR HISTIDINE KINASE YPDA"/>
    <property type="match status" value="1"/>
</dbReference>
<dbReference type="AlphaFoldDB" id="A0A7X0VYP6"/>
<dbReference type="SUPFAM" id="SSF55874">
    <property type="entry name" value="ATPase domain of HSP90 chaperone/DNA topoisomerase II/histidine kinase"/>
    <property type="match status" value="1"/>
</dbReference>
<feature type="transmembrane region" description="Helical" evidence="1">
    <location>
        <begin position="282"/>
        <end position="301"/>
    </location>
</feature>
<gene>
    <name evidence="3" type="ORF">H7C18_27655</name>
</gene>
<evidence type="ECO:0000259" key="2">
    <source>
        <dbReference type="SMART" id="SM00387"/>
    </source>
</evidence>
<organism evidence="3 4">
    <name type="scientific">Cohnella zeiphila</name>
    <dbReference type="NCBI Taxonomy" id="2761120"/>
    <lineage>
        <taxon>Bacteria</taxon>
        <taxon>Bacillati</taxon>
        <taxon>Bacillota</taxon>
        <taxon>Bacilli</taxon>
        <taxon>Bacillales</taxon>
        <taxon>Paenibacillaceae</taxon>
        <taxon>Cohnella</taxon>
    </lineage>
</organism>
<dbReference type="SMART" id="SM00387">
    <property type="entry name" value="HATPase_c"/>
    <property type="match status" value="1"/>
</dbReference>
<dbReference type="InterPro" id="IPR003594">
    <property type="entry name" value="HATPase_dom"/>
</dbReference>
<dbReference type="GO" id="GO:0016020">
    <property type="term" value="C:membrane"/>
    <property type="evidence" value="ECO:0007669"/>
    <property type="project" value="InterPro"/>
</dbReference>
<dbReference type="Proteomes" id="UP000564644">
    <property type="component" value="Unassembled WGS sequence"/>
</dbReference>
<keyword evidence="3" id="KW-0418">Kinase</keyword>